<accession>Q9EMG9</accession>
<evidence type="ECO:0000313" key="2">
    <source>
        <dbReference type="EMBL" id="AAG02943.1"/>
    </source>
</evidence>
<evidence type="ECO:0000256" key="1">
    <source>
        <dbReference type="SAM" id="MobiDB-lite"/>
    </source>
</evidence>
<dbReference type="EMBL" id="AF250284">
    <property type="protein sequence ID" value="AAG02943.1"/>
    <property type="molecule type" value="Genomic_DNA"/>
</dbReference>
<feature type="region of interest" description="Disordered" evidence="1">
    <location>
        <begin position="55"/>
        <end position="79"/>
    </location>
</feature>
<proteinExistence type="predicted"/>
<feature type="compositionally biased region" description="Basic and acidic residues" evidence="1">
    <location>
        <begin position="70"/>
        <end position="79"/>
    </location>
</feature>
<dbReference type="KEGG" id="vg:1494827"/>
<name>Q9EMG9_AMEPV</name>
<reference evidence="2 3" key="1">
    <citation type="journal article" date="2000" name="Virology">
        <title>Complete genomic sequence of the Amsacta moorei entomopoxvirus: analysis and comparison with other poxviruses.</title>
        <authorList>
            <person name="Bawden A.L."/>
            <person name="Glassberg K.J."/>
            <person name="Diggans J."/>
            <person name="Shaw R."/>
            <person name="Farmerie W."/>
            <person name="Moyer R.W."/>
        </authorList>
    </citation>
    <scope>NUCLEOTIDE SEQUENCE [LARGE SCALE GENOMIC DNA]</scope>
</reference>
<organism evidence="2 3">
    <name type="scientific">Amsacta moorei entomopoxvirus</name>
    <name type="common">AmEPV</name>
    <dbReference type="NCBI Taxonomy" id="28321"/>
    <lineage>
        <taxon>Viruses</taxon>
        <taxon>Varidnaviria</taxon>
        <taxon>Bamfordvirae</taxon>
        <taxon>Nucleocytoviricota</taxon>
        <taxon>Pokkesviricetes</taxon>
        <taxon>Chitovirales</taxon>
        <taxon>Poxviridae</taxon>
        <taxon>Entomopoxvirinae</taxon>
        <taxon>Betaentomopoxvirus</taxon>
    </lineage>
</organism>
<gene>
    <name evidence="2" type="primary">AMV237</name>
</gene>
<dbReference type="Proteomes" id="UP000000872">
    <property type="component" value="Segment"/>
</dbReference>
<protein>
    <submittedName>
        <fullName evidence="2">AMV237</fullName>
    </submittedName>
</protein>
<sequence>MEKEQNVADDVEDIDDKEYDEILKNIEDEKNELKKKEYTEGLLRLIFKNIKENVDKNTENENNDFETEIDVDKQTEVQG</sequence>
<dbReference type="GeneID" id="1494827"/>
<evidence type="ECO:0000313" key="3">
    <source>
        <dbReference type="Proteomes" id="UP000000872"/>
    </source>
</evidence>
<dbReference type="RefSeq" id="NP_065019.1">
    <property type="nucleotide sequence ID" value="NC_002520.1"/>
</dbReference>
<organismHost>
    <name type="scientific">Amsacta</name>
    <dbReference type="NCBI Taxonomy" id="340055"/>
</organismHost>
<keyword evidence="3" id="KW-1185">Reference proteome</keyword>